<dbReference type="Proteomes" id="UP001162060">
    <property type="component" value="Unassembled WGS sequence"/>
</dbReference>
<dbReference type="EMBL" id="CAKLBY020000378">
    <property type="protein sequence ID" value="CAK7947230.1"/>
    <property type="molecule type" value="Genomic_DNA"/>
</dbReference>
<feature type="region of interest" description="Disordered" evidence="1">
    <location>
        <begin position="35"/>
        <end position="94"/>
    </location>
</feature>
<evidence type="ECO:0008006" key="4">
    <source>
        <dbReference type="Google" id="ProtNLM"/>
    </source>
</evidence>
<reference evidence="2" key="1">
    <citation type="submission" date="2024-01" db="EMBL/GenBank/DDBJ databases">
        <authorList>
            <person name="Webb A."/>
        </authorList>
    </citation>
    <scope>NUCLEOTIDE SEQUENCE</scope>
    <source>
        <strain evidence="2">Pm1</strain>
    </source>
</reference>
<evidence type="ECO:0000313" key="2">
    <source>
        <dbReference type="EMBL" id="CAK7947230.1"/>
    </source>
</evidence>
<proteinExistence type="predicted"/>
<name>A0AAV1VLM9_9STRA</name>
<feature type="compositionally biased region" description="Basic and acidic residues" evidence="1">
    <location>
        <begin position="54"/>
        <end position="70"/>
    </location>
</feature>
<comment type="caution">
    <text evidence="2">The sequence shown here is derived from an EMBL/GenBank/DDBJ whole genome shotgun (WGS) entry which is preliminary data.</text>
</comment>
<protein>
    <recommendedName>
        <fullName evidence="4">CCHC-type domain-containing protein</fullName>
    </recommendedName>
</protein>
<accession>A0AAV1VLM9</accession>
<organism evidence="2 3">
    <name type="scientific">Peronospora matthiolae</name>
    <dbReference type="NCBI Taxonomy" id="2874970"/>
    <lineage>
        <taxon>Eukaryota</taxon>
        <taxon>Sar</taxon>
        <taxon>Stramenopiles</taxon>
        <taxon>Oomycota</taxon>
        <taxon>Peronosporomycetes</taxon>
        <taxon>Peronosporales</taxon>
        <taxon>Peronosporaceae</taxon>
        <taxon>Peronospora</taxon>
    </lineage>
</organism>
<evidence type="ECO:0000256" key="1">
    <source>
        <dbReference type="SAM" id="MobiDB-lite"/>
    </source>
</evidence>
<dbReference type="AlphaFoldDB" id="A0AAV1VLM9"/>
<gene>
    <name evidence="2" type="ORF">PM001_LOCUS32380</name>
</gene>
<sequence>MSAITCYRCRRPGNIAADCRAQVVHDDETPAEVNGDSTILALTEKRNRKKKGSRDKDAAASDASDRERSWTTHADSCLRRATKHEPWTAPVASS</sequence>
<evidence type="ECO:0000313" key="3">
    <source>
        <dbReference type="Proteomes" id="UP001162060"/>
    </source>
</evidence>